<protein>
    <submittedName>
        <fullName evidence="1">Uncharacterized protein</fullName>
    </submittedName>
</protein>
<evidence type="ECO:0000313" key="2">
    <source>
        <dbReference type="Proteomes" id="UP001589773"/>
    </source>
</evidence>
<organism evidence="1 2">
    <name type="scientific">Massilia consociata</name>
    <dbReference type="NCBI Taxonomy" id="760117"/>
    <lineage>
        <taxon>Bacteria</taxon>
        <taxon>Pseudomonadati</taxon>
        <taxon>Pseudomonadota</taxon>
        <taxon>Betaproteobacteria</taxon>
        <taxon>Burkholderiales</taxon>
        <taxon>Oxalobacteraceae</taxon>
        <taxon>Telluria group</taxon>
        <taxon>Massilia</taxon>
    </lineage>
</organism>
<sequence>MLTLFVVAAVLPSIVSAQVRERPRKECFRTCLSVDPTPHKGRYEEKLAAIRESKKRETDVRKLEQLNEAEQHLTEKHLDSVDNMCHKICDQNPEE</sequence>
<evidence type="ECO:0000313" key="1">
    <source>
        <dbReference type="EMBL" id="MFC0251167.1"/>
    </source>
</evidence>
<dbReference type="Proteomes" id="UP001589773">
    <property type="component" value="Unassembled WGS sequence"/>
</dbReference>
<reference evidence="1 2" key="1">
    <citation type="submission" date="2024-09" db="EMBL/GenBank/DDBJ databases">
        <authorList>
            <person name="Sun Q."/>
            <person name="Mori K."/>
        </authorList>
    </citation>
    <scope>NUCLEOTIDE SEQUENCE [LARGE SCALE GENOMIC DNA]</scope>
    <source>
        <strain evidence="1 2">CCM 7792</strain>
    </source>
</reference>
<comment type="caution">
    <text evidence="1">The sequence shown here is derived from an EMBL/GenBank/DDBJ whole genome shotgun (WGS) entry which is preliminary data.</text>
</comment>
<proteinExistence type="predicted"/>
<keyword evidence="2" id="KW-1185">Reference proteome</keyword>
<dbReference type="EMBL" id="JBHLWP010000006">
    <property type="protein sequence ID" value="MFC0251167.1"/>
    <property type="molecule type" value="Genomic_DNA"/>
</dbReference>
<accession>A0ABV6FCC2</accession>
<gene>
    <name evidence="1" type="ORF">ACFFJK_04635</name>
</gene>
<name>A0ABV6FCC2_9BURK</name>